<dbReference type="PROSITE" id="PS00591">
    <property type="entry name" value="GH10_1"/>
    <property type="match status" value="1"/>
</dbReference>
<evidence type="ECO:0000256" key="8">
    <source>
        <dbReference type="ARBA" id="ARBA00023326"/>
    </source>
</evidence>
<evidence type="ECO:0000313" key="13">
    <source>
        <dbReference type="Proteomes" id="UP000183585"/>
    </source>
</evidence>
<accession>A0A1C4W3B9</accession>
<dbReference type="InterPro" id="IPR017853">
    <property type="entry name" value="GH"/>
</dbReference>
<feature type="active site" description="Nucleophile" evidence="9">
    <location>
        <position position="299"/>
    </location>
</feature>
<dbReference type="STRING" id="47853.TK50_08265"/>
<evidence type="ECO:0000256" key="1">
    <source>
        <dbReference type="ARBA" id="ARBA00000681"/>
    </source>
</evidence>
<gene>
    <name evidence="12" type="ORF">GA0070563_10393</name>
</gene>
<sequence>MAGAPTRPRPVPAVTRPRPLTAAGLLVAAALVVATVLLAGMAAVGTGRAGDPDGAARAAPAYTPSAAGTLRGLAPPGTLIGTAVDPRGLNLDPAYPGVLAAEFNAVTAENAMKWRNLEPSPGVYAWAGGDQIVDLADRNGQAVYGHTLVWHNDVPDWVSPDWPAQRLREVLRRHVTAVVAHYRGRVWAWDVVNEVLAEDGSLRDTLWLRKLGPGYVADAFRWARQADPDARLFVNEYGTEGRTAKADALLELVRRLRADGVPVDGVGFQGHLDAERPPEGVRGNLRRFAALGVRVAVTELDVRVRLPATGEGLRRQAAVYRDVLRACLDVAACASVTVWGFTDARSWIPGYHVGFGAACLFDADFRPKPAHAALLDELAARRRTGG</sequence>
<evidence type="ECO:0000256" key="6">
    <source>
        <dbReference type="ARBA" id="ARBA00023277"/>
    </source>
</evidence>
<evidence type="ECO:0000256" key="10">
    <source>
        <dbReference type="RuleBase" id="RU361174"/>
    </source>
</evidence>
<keyword evidence="4" id="KW-0732">Signal</keyword>
<dbReference type="SMART" id="SM00633">
    <property type="entry name" value="Glyco_10"/>
    <property type="match status" value="1"/>
</dbReference>
<dbReference type="InterPro" id="IPR031158">
    <property type="entry name" value="GH10_AS"/>
</dbReference>
<keyword evidence="5 10" id="KW-0378">Hydrolase</keyword>
<evidence type="ECO:0000256" key="2">
    <source>
        <dbReference type="ARBA" id="ARBA00007495"/>
    </source>
</evidence>
<dbReference type="SUPFAM" id="SSF51445">
    <property type="entry name" value="(Trans)glycosidases"/>
    <property type="match status" value="1"/>
</dbReference>
<evidence type="ECO:0000256" key="7">
    <source>
        <dbReference type="ARBA" id="ARBA00023295"/>
    </source>
</evidence>
<dbReference type="GO" id="GO:0031176">
    <property type="term" value="F:endo-1,4-beta-xylanase activity"/>
    <property type="evidence" value="ECO:0007669"/>
    <property type="project" value="UniProtKB-EC"/>
</dbReference>
<dbReference type="InterPro" id="IPR001000">
    <property type="entry name" value="GH10_dom"/>
</dbReference>
<name>A0A1C4W3B9_9ACTN</name>
<dbReference type="EC" id="3.2.1.8" evidence="10"/>
<evidence type="ECO:0000256" key="9">
    <source>
        <dbReference type="PROSITE-ProRule" id="PRU10061"/>
    </source>
</evidence>
<evidence type="ECO:0000313" key="12">
    <source>
        <dbReference type="EMBL" id="SCE90665.1"/>
    </source>
</evidence>
<dbReference type="PROSITE" id="PS51760">
    <property type="entry name" value="GH10_2"/>
    <property type="match status" value="1"/>
</dbReference>
<keyword evidence="13" id="KW-1185">Reference proteome</keyword>
<evidence type="ECO:0000256" key="5">
    <source>
        <dbReference type="ARBA" id="ARBA00022801"/>
    </source>
</evidence>
<dbReference type="PANTHER" id="PTHR31490">
    <property type="entry name" value="GLYCOSYL HYDROLASE"/>
    <property type="match status" value="1"/>
</dbReference>
<dbReference type="EMBL" id="FMCT01000003">
    <property type="protein sequence ID" value="SCE90665.1"/>
    <property type="molecule type" value="Genomic_DNA"/>
</dbReference>
<dbReference type="AlphaFoldDB" id="A0A1C4W3B9"/>
<keyword evidence="7 10" id="KW-0326">Glycosidase</keyword>
<evidence type="ECO:0000259" key="11">
    <source>
        <dbReference type="PROSITE" id="PS51760"/>
    </source>
</evidence>
<feature type="domain" description="GH10" evidence="11">
    <location>
        <begin position="64"/>
        <end position="377"/>
    </location>
</feature>
<evidence type="ECO:0000256" key="3">
    <source>
        <dbReference type="ARBA" id="ARBA00022651"/>
    </source>
</evidence>
<comment type="catalytic activity">
    <reaction evidence="1 10">
        <text>Endohydrolysis of (1-&gt;4)-beta-D-xylosidic linkages in xylans.</text>
        <dbReference type="EC" id="3.2.1.8"/>
    </reaction>
</comment>
<evidence type="ECO:0000256" key="4">
    <source>
        <dbReference type="ARBA" id="ARBA00022729"/>
    </source>
</evidence>
<dbReference type="PRINTS" id="PR00134">
    <property type="entry name" value="GLHYDRLASE10"/>
</dbReference>
<keyword evidence="6 10" id="KW-0119">Carbohydrate metabolism</keyword>
<keyword evidence="3 12" id="KW-0858">Xylan degradation</keyword>
<proteinExistence type="inferred from homology"/>
<dbReference type="Gene3D" id="3.20.20.80">
    <property type="entry name" value="Glycosidases"/>
    <property type="match status" value="1"/>
</dbReference>
<dbReference type="PANTHER" id="PTHR31490:SF88">
    <property type="entry name" value="BETA-XYLANASE"/>
    <property type="match status" value="1"/>
</dbReference>
<dbReference type="InterPro" id="IPR044846">
    <property type="entry name" value="GH10"/>
</dbReference>
<protein>
    <recommendedName>
        <fullName evidence="10">Beta-xylanase</fullName>
        <ecNumber evidence="10">3.2.1.8</ecNumber>
    </recommendedName>
</protein>
<reference evidence="13" key="1">
    <citation type="submission" date="2016-06" db="EMBL/GenBank/DDBJ databases">
        <authorList>
            <person name="Varghese N."/>
            <person name="Submissions Spin"/>
        </authorList>
    </citation>
    <scope>NUCLEOTIDE SEQUENCE [LARGE SCALE GENOMIC DNA]</scope>
    <source>
        <strain evidence="13">DSM 43168</strain>
    </source>
</reference>
<organism evidence="12 13">
    <name type="scientific">Micromonospora carbonacea</name>
    <dbReference type="NCBI Taxonomy" id="47853"/>
    <lineage>
        <taxon>Bacteria</taxon>
        <taxon>Bacillati</taxon>
        <taxon>Actinomycetota</taxon>
        <taxon>Actinomycetes</taxon>
        <taxon>Micromonosporales</taxon>
        <taxon>Micromonosporaceae</taxon>
        <taxon>Micromonospora</taxon>
    </lineage>
</organism>
<dbReference type="GO" id="GO:0045493">
    <property type="term" value="P:xylan catabolic process"/>
    <property type="evidence" value="ECO:0007669"/>
    <property type="project" value="UniProtKB-KW"/>
</dbReference>
<keyword evidence="8 10" id="KW-0624">Polysaccharide degradation</keyword>
<dbReference type="Proteomes" id="UP000183585">
    <property type="component" value="Unassembled WGS sequence"/>
</dbReference>
<comment type="similarity">
    <text evidence="2 10">Belongs to the glycosyl hydrolase 10 (cellulase F) family.</text>
</comment>
<dbReference type="Pfam" id="PF00331">
    <property type="entry name" value="Glyco_hydro_10"/>
    <property type="match status" value="1"/>
</dbReference>